<comment type="caution">
    <text evidence="1">The sequence shown here is derived from an EMBL/GenBank/DDBJ whole genome shotgun (WGS) entry which is preliminary data.</text>
</comment>
<organism evidence="1 2">
    <name type="scientific">Aspergillus niger (strain ATCC 1015 / CBS 113.46 / FGSC A1144 / LSHB Ac4 / NCTC 3858a / NRRL 328 / USDA 3528.7)</name>
    <dbReference type="NCBI Taxonomy" id="380704"/>
    <lineage>
        <taxon>Eukaryota</taxon>
        <taxon>Fungi</taxon>
        <taxon>Dikarya</taxon>
        <taxon>Ascomycota</taxon>
        <taxon>Pezizomycotina</taxon>
        <taxon>Eurotiomycetes</taxon>
        <taxon>Eurotiomycetidae</taxon>
        <taxon>Eurotiales</taxon>
        <taxon>Aspergillaceae</taxon>
        <taxon>Aspergillus</taxon>
        <taxon>Aspergillus subgen. Circumdati</taxon>
    </lineage>
</organism>
<reference evidence="1 2" key="1">
    <citation type="journal article" date="2011" name="Genome Res.">
        <title>Comparative genomics of citric-acid-producing Aspergillus niger ATCC 1015 versus enzyme-producing CBS 513.88.</title>
        <authorList>
            <person name="Andersen M.R."/>
            <person name="Salazar M.P."/>
            <person name="Schaap P.J."/>
            <person name="van de Vondervoort P.J."/>
            <person name="Culley D."/>
            <person name="Thykaer J."/>
            <person name="Frisvad J.C."/>
            <person name="Nielsen K.F."/>
            <person name="Albang R."/>
            <person name="Albermann K."/>
            <person name="Berka R.M."/>
            <person name="Braus G.H."/>
            <person name="Braus-Stromeyer S.A."/>
            <person name="Corrochano L.M."/>
            <person name="Dai Z."/>
            <person name="van Dijck P.W."/>
            <person name="Hofmann G."/>
            <person name="Lasure L.L."/>
            <person name="Magnuson J.K."/>
            <person name="Menke H."/>
            <person name="Meijer M."/>
            <person name="Meijer S.L."/>
            <person name="Nielsen J.B."/>
            <person name="Nielsen M.L."/>
            <person name="van Ooyen A.J."/>
            <person name="Pel H.J."/>
            <person name="Poulsen L."/>
            <person name="Samson R.A."/>
            <person name="Stam H."/>
            <person name="Tsang A."/>
            <person name="van den Brink J.M."/>
            <person name="Atkins A."/>
            <person name="Aerts A."/>
            <person name="Shapiro H."/>
            <person name="Pangilinan J."/>
            <person name="Salamov A."/>
            <person name="Lou Y."/>
            <person name="Lindquist E."/>
            <person name="Lucas S."/>
            <person name="Grimwood J."/>
            <person name="Grigoriev I.V."/>
            <person name="Kubicek C.P."/>
            <person name="Martinez D."/>
            <person name="van Peij N.N."/>
            <person name="Roubos J.A."/>
            <person name="Nielsen J."/>
            <person name="Baker S.E."/>
        </authorList>
    </citation>
    <scope>NUCLEOTIDE SEQUENCE [LARGE SCALE GENOMIC DNA]</scope>
    <source>
        <strain evidence="2">ATCC 1015 / CBS 113.46 / FGSC A1144 / LSHB Ac4 / NCTC 3858a / NRRL 328 / USDA 3528.7</strain>
    </source>
</reference>
<accession>G3Y1Z7</accession>
<dbReference type="Proteomes" id="UP000009038">
    <property type="component" value="Unassembled WGS sequence"/>
</dbReference>
<sequence length="108" mass="11706">MYKPYTSGTITLTSILRTRFHMIVNLVLRRIEPLFDLIQPVKVIHGNSPPSAAVLGLSLTSLSRTKKISSSLGPIISKVDEHVQLLAGLSEFQGLLLEKIKGAGGRGL</sequence>
<evidence type="ECO:0000313" key="2">
    <source>
        <dbReference type="Proteomes" id="UP000009038"/>
    </source>
</evidence>
<protein>
    <submittedName>
        <fullName evidence="1">Uncharacterized protein</fullName>
    </submittedName>
</protein>
<proteinExistence type="predicted"/>
<gene>
    <name evidence="1" type="ORF">ASPNIDRAFT_36751</name>
</gene>
<dbReference type="HOGENOM" id="CLU_2196358_0_0_1"/>
<evidence type="ECO:0000313" key="1">
    <source>
        <dbReference type="EMBL" id="EHA22718.1"/>
    </source>
</evidence>
<dbReference type="AlphaFoldDB" id="G3Y1Z7"/>
<name>G3Y1Z7_ASPNA</name>
<dbReference type="EMBL" id="ACJE01000010">
    <property type="protein sequence ID" value="EHA22718.1"/>
    <property type="molecule type" value="Genomic_DNA"/>
</dbReference>